<reference evidence="2 3" key="1">
    <citation type="submission" date="2019-12" db="EMBL/GenBank/DDBJ databases">
        <title>Auraticoccus cholistani sp. nov., an actinomycete isolated from soil of Cholistan desert.</title>
        <authorList>
            <person name="Cheema M.T."/>
        </authorList>
    </citation>
    <scope>NUCLEOTIDE SEQUENCE [LARGE SCALE GENOMIC DNA]</scope>
    <source>
        <strain evidence="2 3">F435</strain>
    </source>
</reference>
<gene>
    <name evidence="2" type="ORF">GC722_08830</name>
</gene>
<dbReference type="NCBIfam" id="TIGR03624">
    <property type="entry name" value="putative hydrolase"/>
    <property type="match status" value="1"/>
</dbReference>
<sequence length="490" mass="51745">MADDQSRDGSEDPDPGEERRGEGSGSQPGNPFEQLFGQLGGGQDMQQMMGQLQQMFSQLGMGSLFGAGPAREGVDWAQAKDIARKVTAGLGPDPTPTSAQRQAVADAATLAQTWLDAATAFPAAEAAPPAAWSRAEWIEGTMPVWQRLVEPVAESMAEATAEAMMSAGGEDDPANPLAGMAEMLRPMLRSTGTTMFGVQLGQALGHLATEVLGVSDIGVPLTQSHQIVLLPSNVAAFGEGLTESSTDVTLYLALREAARQRLFADVGWLRPQLLALVEEYARHIRIDTSAIENAVAELDPTAMDPESLQKLSEQVRGELFEPQPTPEQQAVLTRMETLLALVEGWVDEVVGQATAPWMPAAQALGETVRRRRATGGPAEQTFASLVGLELRPRRLRDAANLWAALRQARGVEGRDAVWKHPDLVPDAAALDDPLGFVSGADTAPDAPTDDFDAELARLLGSTGDEPGEGGGGGGPEGPGEDDPEPPADRG</sequence>
<feature type="compositionally biased region" description="Gly residues" evidence="1">
    <location>
        <begin position="468"/>
        <end position="477"/>
    </location>
</feature>
<organism evidence="2 3">
    <name type="scientific">Auraticoccus cholistanensis</name>
    <dbReference type="NCBI Taxonomy" id="2656650"/>
    <lineage>
        <taxon>Bacteria</taxon>
        <taxon>Bacillati</taxon>
        <taxon>Actinomycetota</taxon>
        <taxon>Actinomycetes</taxon>
        <taxon>Propionibacteriales</taxon>
        <taxon>Propionibacteriaceae</taxon>
        <taxon>Auraticoccus</taxon>
    </lineage>
</organism>
<dbReference type="Gene3D" id="1.20.150.30">
    <property type="entry name" value="Zincin-like metallopeptidase, N-terminal domain"/>
    <property type="match status" value="1"/>
</dbReference>
<feature type="compositionally biased region" description="Basic and acidic residues" evidence="1">
    <location>
        <begin position="1"/>
        <end position="22"/>
    </location>
</feature>
<dbReference type="Proteomes" id="UP000435304">
    <property type="component" value="Unassembled WGS sequence"/>
</dbReference>
<dbReference type="GO" id="GO:0016787">
    <property type="term" value="F:hydrolase activity"/>
    <property type="evidence" value="ECO:0007669"/>
    <property type="project" value="UniProtKB-KW"/>
</dbReference>
<dbReference type="RefSeq" id="WP_156609556.1">
    <property type="nucleotide sequence ID" value="NZ_WPCU01000005.1"/>
</dbReference>
<feature type="region of interest" description="Disordered" evidence="1">
    <location>
        <begin position="1"/>
        <end position="42"/>
    </location>
</feature>
<keyword evidence="3" id="KW-1185">Reference proteome</keyword>
<accession>A0A6A9UWT4</accession>
<evidence type="ECO:0000256" key="1">
    <source>
        <dbReference type="SAM" id="MobiDB-lite"/>
    </source>
</evidence>
<dbReference type="Pfam" id="PF10103">
    <property type="entry name" value="Zincin_2"/>
    <property type="match status" value="1"/>
</dbReference>
<protein>
    <submittedName>
        <fullName evidence="2">Hydrolase</fullName>
    </submittedName>
</protein>
<keyword evidence="2" id="KW-0378">Hydrolase</keyword>
<dbReference type="InterPro" id="IPR042271">
    <property type="entry name" value="Zinicin_2_N"/>
</dbReference>
<dbReference type="AlphaFoldDB" id="A0A6A9UWT4"/>
<evidence type="ECO:0000313" key="2">
    <source>
        <dbReference type="EMBL" id="MVA76125.1"/>
    </source>
</evidence>
<dbReference type="PANTHER" id="PTHR39420">
    <property type="match status" value="1"/>
</dbReference>
<evidence type="ECO:0000313" key="3">
    <source>
        <dbReference type="Proteomes" id="UP000435304"/>
    </source>
</evidence>
<dbReference type="PANTHER" id="PTHR39420:SF2">
    <property type="entry name" value="HYDROLASE"/>
    <property type="match status" value="1"/>
</dbReference>
<proteinExistence type="predicted"/>
<feature type="region of interest" description="Disordered" evidence="1">
    <location>
        <begin position="457"/>
        <end position="490"/>
    </location>
</feature>
<dbReference type="EMBL" id="WPCU01000005">
    <property type="protein sequence ID" value="MVA76125.1"/>
    <property type="molecule type" value="Genomic_DNA"/>
</dbReference>
<feature type="compositionally biased region" description="Acidic residues" evidence="1">
    <location>
        <begin position="478"/>
        <end position="490"/>
    </location>
</feature>
<dbReference type="SUPFAM" id="SSF55486">
    <property type="entry name" value="Metalloproteases ('zincins'), catalytic domain"/>
    <property type="match status" value="1"/>
</dbReference>
<comment type="caution">
    <text evidence="2">The sequence shown here is derived from an EMBL/GenBank/DDBJ whole genome shotgun (WGS) entry which is preliminary data.</text>
</comment>
<dbReference type="InterPro" id="IPR018766">
    <property type="entry name" value="Zinicin_2"/>
</dbReference>
<name>A0A6A9UWT4_9ACTN</name>